<keyword evidence="2" id="KW-1133">Transmembrane helix</keyword>
<dbReference type="RefSeq" id="WP_039188064.1">
    <property type="nucleotide sequence ID" value="NZ_JAQRFV010000004.1"/>
</dbReference>
<protein>
    <submittedName>
        <fullName evidence="3">Uncharacterized protein</fullName>
    </submittedName>
</protein>
<proteinExistence type="predicted"/>
<organism evidence="3 4">
    <name type="scientific">Aureimonas altamirensis</name>
    <dbReference type="NCBI Taxonomy" id="370622"/>
    <lineage>
        <taxon>Bacteria</taxon>
        <taxon>Pseudomonadati</taxon>
        <taxon>Pseudomonadota</taxon>
        <taxon>Alphaproteobacteria</taxon>
        <taxon>Hyphomicrobiales</taxon>
        <taxon>Aurantimonadaceae</taxon>
        <taxon>Aureimonas</taxon>
    </lineage>
</organism>
<evidence type="ECO:0000256" key="2">
    <source>
        <dbReference type="SAM" id="Phobius"/>
    </source>
</evidence>
<sequence>MPTLVRLLSALIVIAALVIASMALLVLYVEPNQREVTQTVPLRSLGQGGQTPAEEVDGSASSQP</sequence>
<feature type="transmembrane region" description="Helical" evidence="2">
    <location>
        <begin position="7"/>
        <end position="29"/>
    </location>
</feature>
<dbReference type="AlphaFoldDB" id="A0A0B1Q4E5"/>
<name>A0A0B1Q4E5_9HYPH</name>
<keyword evidence="2" id="KW-0812">Transmembrane</keyword>
<feature type="region of interest" description="Disordered" evidence="1">
    <location>
        <begin position="40"/>
        <end position="64"/>
    </location>
</feature>
<dbReference type="Proteomes" id="UP000030826">
    <property type="component" value="Unassembled WGS sequence"/>
</dbReference>
<accession>A0A0B1Q4E5</accession>
<evidence type="ECO:0000313" key="4">
    <source>
        <dbReference type="Proteomes" id="UP000030826"/>
    </source>
</evidence>
<evidence type="ECO:0000313" key="3">
    <source>
        <dbReference type="EMBL" id="KHJ55264.1"/>
    </source>
</evidence>
<reference evidence="3 4" key="1">
    <citation type="submission" date="2014-09" db="EMBL/GenBank/DDBJ databases">
        <title>Isolation and characterization of Aurantimonas altamirensis ON-56566 from clinical sample following a dog bite.</title>
        <authorList>
            <person name="Eshaghi A."/>
            <person name="Li A."/>
            <person name="Shahinas D."/>
            <person name="Bahn P."/>
            <person name="Kus J.V."/>
            <person name="Patel S.N."/>
        </authorList>
    </citation>
    <scope>NUCLEOTIDE SEQUENCE [LARGE SCALE GENOMIC DNA]</scope>
    <source>
        <strain evidence="3 4">ON-56566</strain>
    </source>
</reference>
<comment type="caution">
    <text evidence="3">The sequence shown here is derived from an EMBL/GenBank/DDBJ whole genome shotgun (WGS) entry which is preliminary data.</text>
</comment>
<dbReference type="STRING" id="370622.LA66_00845"/>
<keyword evidence="2" id="KW-0472">Membrane</keyword>
<gene>
    <name evidence="3" type="ORF">LA66_00845</name>
</gene>
<evidence type="ECO:0000256" key="1">
    <source>
        <dbReference type="SAM" id="MobiDB-lite"/>
    </source>
</evidence>
<dbReference type="EMBL" id="JRFJ01000001">
    <property type="protein sequence ID" value="KHJ55264.1"/>
    <property type="molecule type" value="Genomic_DNA"/>
</dbReference>